<accession>A0A139YC28</accession>
<feature type="transmembrane region" description="Helical" evidence="9">
    <location>
        <begin position="294"/>
        <end position="310"/>
    </location>
</feature>
<protein>
    <recommendedName>
        <fullName evidence="15">FAD-binding FR-type domain-containing protein</fullName>
    </recommendedName>
</protein>
<dbReference type="PANTHER" id="PTHR32361">
    <property type="entry name" value="FERRIC/CUPRIC REDUCTASE TRANSMEMBRANE COMPONENT"/>
    <property type="match status" value="1"/>
</dbReference>
<dbReference type="OrthoDB" id="167398at2759"/>
<dbReference type="InterPro" id="IPR013121">
    <property type="entry name" value="Fe_red_NAD-bd_6"/>
</dbReference>
<dbReference type="InterPro" id="IPR051410">
    <property type="entry name" value="Ferric/Cupric_Reductase"/>
</dbReference>
<comment type="subcellular location">
    <subcellularLocation>
        <location evidence="1">Membrane</location>
        <topology evidence="1">Multi-pass membrane protein</topology>
    </subcellularLocation>
</comment>
<sequence>MDSLANPLYARHIQNMSEAKTLEHHWGYADRALPCPRDVKTCEYLDLVYSGHDNSILFVGIFWAMAAGILLLWVFARKVWASSKADEFLVVDNEKLVSSTSNRSVRLKKTAAAFLRSYLLPDSVRAIFGRTTRFQVLLLSILVVYLIIASLAGLYYRKWVVAVPDMPGVYTIRTTLGPWSNRVGVLAYALTPWSIMLASRESILSLLTGVPYQSFNFLHRWLGYIILAQALLHTIGWIVIETKLYAPQPKSALQLVTETYMIWGIVATLLILLIFILSLPFVIRRTGYEFFRKAHYVLAMVYIGACYAHWDKLSCFLYLSLILWALDRALRLIRSALIHYQFISDGSMGFKHIHSSMKYFPDAKNGDVLRLDFEHPQDPWNIGEHFYLCFAKCSIWQSHPFTPLSLPVVVDGMVRHSYILRAKSGETRKLADLARRELAANITATTPLILSGPYGESIARDLTPEVNVLCVAGGTGITYVLPVLLNIVRESVLETRKVQLIWAVRKESDMQWVQEELQAICKASKTHSIEVLIYITRESEPSTASENEREIPSGTKLEKEDISPVSMSLNSDDITDIQGSSSITKTYNRQPELRRLVTSFVDNTIRGPTKVIASGPGSMVSDLRSAVAACNSGVHVWRGNERFDVSLACDNRLEY</sequence>
<evidence type="ECO:0000256" key="6">
    <source>
        <dbReference type="ARBA" id="ARBA00023002"/>
    </source>
</evidence>
<reference evidence="13 14" key="2">
    <citation type="journal article" date="2010" name="Nature">
        <title>Comparative genomics reveals mobile pathogenicity chromosomes in Fusarium.</title>
        <authorList>
            <person name="Ma L.J."/>
            <person name="van der Does H.C."/>
            <person name="Borkovich K.A."/>
            <person name="Coleman J.J."/>
            <person name="Daboussi M.J."/>
            <person name="Di Pietro A."/>
            <person name="Dufresne M."/>
            <person name="Freitag M."/>
            <person name="Grabherr M."/>
            <person name="Henrissat B."/>
            <person name="Houterman P.M."/>
            <person name="Kang S."/>
            <person name="Shim W.B."/>
            <person name="Woloshuk C."/>
            <person name="Xie X."/>
            <person name="Xu J.R."/>
            <person name="Antoniw J."/>
            <person name="Baker S.E."/>
            <person name="Bluhm B.H."/>
            <person name="Breakspear A."/>
            <person name="Brown D.W."/>
            <person name="Butchko R.A."/>
            <person name="Chapman S."/>
            <person name="Coulson R."/>
            <person name="Coutinho P.M."/>
            <person name="Danchin E.G."/>
            <person name="Diener A."/>
            <person name="Gale L.R."/>
            <person name="Gardiner D.M."/>
            <person name="Goff S."/>
            <person name="Hammond-Kosack K.E."/>
            <person name="Hilburn K."/>
            <person name="Hua-Van A."/>
            <person name="Jonkers W."/>
            <person name="Kazan K."/>
            <person name="Kodira C.D."/>
            <person name="Koehrsen M."/>
            <person name="Kumar L."/>
            <person name="Lee Y.H."/>
            <person name="Li L."/>
            <person name="Manners J.M."/>
            <person name="Miranda-Saavedra D."/>
            <person name="Mukherjee M."/>
            <person name="Park G."/>
            <person name="Park J."/>
            <person name="Park S.Y."/>
            <person name="Proctor R.H."/>
            <person name="Regev A."/>
            <person name="Ruiz-Roldan M.C."/>
            <person name="Sain D."/>
            <person name="Sakthikumar S."/>
            <person name="Sykes S."/>
            <person name="Schwartz D.C."/>
            <person name="Turgeon B.G."/>
            <person name="Wapinski I."/>
            <person name="Yoder O."/>
            <person name="Young S."/>
            <person name="Zeng Q."/>
            <person name="Zhou S."/>
            <person name="Galagan J."/>
            <person name="Cuomo C.A."/>
            <person name="Kistler H.C."/>
            <person name="Rep M."/>
        </authorList>
    </citation>
    <scope>NUCLEOTIDE SEQUENCE [LARGE SCALE GENOMIC DNA]</scope>
    <source>
        <strain evidence="14">M3125 / FGSC 7600</strain>
    </source>
</reference>
<dbReference type="eggNOG" id="KOG0039">
    <property type="taxonomic scope" value="Eukaryota"/>
</dbReference>
<feature type="domain" description="FAD-binding 8" evidence="11">
    <location>
        <begin position="364"/>
        <end position="457"/>
    </location>
</feature>
<evidence type="ECO:0000256" key="1">
    <source>
        <dbReference type="ARBA" id="ARBA00004141"/>
    </source>
</evidence>
<feature type="domain" description="Ferric oxidoreductase" evidence="10">
    <location>
        <begin position="184"/>
        <end position="306"/>
    </location>
</feature>
<dbReference type="GO" id="GO:0000293">
    <property type="term" value="F:ferric-chelate reductase activity"/>
    <property type="evidence" value="ECO:0007669"/>
    <property type="project" value="UniProtKB-ARBA"/>
</dbReference>
<dbReference type="KEGG" id="fvr:FVEG_14005"/>
<dbReference type="SUPFAM" id="SSF52343">
    <property type="entry name" value="Ferredoxin reductase-like, C-terminal NADP-linked domain"/>
    <property type="match status" value="1"/>
</dbReference>
<dbReference type="Pfam" id="PF01794">
    <property type="entry name" value="Ferric_reduct"/>
    <property type="match status" value="1"/>
</dbReference>
<dbReference type="GO" id="GO:0005886">
    <property type="term" value="C:plasma membrane"/>
    <property type="evidence" value="ECO:0007669"/>
    <property type="project" value="TreeGrafter"/>
</dbReference>
<dbReference type="InterPro" id="IPR013130">
    <property type="entry name" value="Fe3_Rdtase_TM_dom"/>
</dbReference>
<feature type="transmembrane region" description="Helical" evidence="9">
    <location>
        <begin position="136"/>
        <end position="156"/>
    </location>
</feature>
<dbReference type="Proteomes" id="UP000009096">
    <property type="component" value="Unassembled WGS sequence"/>
</dbReference>
<name>A0A139YC28_GIBM7</name>
<keyword evidence="2" id="KW-0813">Transport</keyword>
<organism evidence="13 14">
    <name type="scientific">Gibberella moniliformis (strain M3125 / FGSC 7600)</name>
    <name type="common">Maize ear and stalk rot fungus</name>
    <name type="synonym">Fusarium verticillioides</name>
    <dbReference type="NCBI Taxonomy" id="334819"/>
    <lineage>
        <taxon>Eukaryota</taxon>
        <taxon>Fungi</taxon>
        <taxon>Dikarya</taxon>
        <taxon>Ascomycota</taxon>
        <taxon>Pezizomycotina</taxon>
        <taxon>Sordariomycetes</taxon>
        <taxon>Hypocreomycetidae</taxon>
        <taxon>Hypocreales</taxon>
        <taxon>Nectriaceae</taxon>
        <taxon>Fusarium</taxon>
        <taxon>Fusarium fujikuroi species complex</taxon>
    </lineage>
</organism>
<evidence type="ECO:0000259" key="10">
    <source>
        <dbReference type="Pfam" id="PF01794"/>
    </source>
</evidence>
<dbReference type="InterPro" id="IPR039261">
    <property type="entry name" value="FNR_nucleotide-bd"/>
</dbReference>
<feature type="transmembrane region" description="Helical" evidence="9">
    <location>
        <begin position="260"/>
        <end position="282"/>
    </location>
</feature>
<keyword evidence="3 9" id="KW-0812">Transmembrane</keyword>
<dbReference type="GO" id="GO:0006826">
    <property type="term" value="P:iron ion transport"/>
    <property type="evidence" value="ECO:0007669"/>
    <property type="project" value="TreeGrafter"/>
</dbReference>
<evidence type="ECO:0000313" key="14">
    <source>
        <dbReference type="Proteomes" id="UP000009096"/>
    </source>
</evidence>
<feature type="transmembrane region" description="Helical" evidence="9">
    <location>
        <begin position="221"/>
        <end position="240"/>
    </location>
</feature>
<evidence type="ECO:0000256" key="2">
    <source>
        <dbReference type="ARBA" id="ARBA00022448"/>
    </source>
</evidence>
<evidence type="ECO:0008006" key="15">
    <source>
        <dbReference type="Google" id="ProtNLM"/>
    </source>
</evidence>
<keyword evidence="8 9" id="KW-0472">Membrane</keyword>
<evidence type="ECO:0000256" key="8">
    <source>
        <dbReference type="ARBA" id="ARBA00023136"/>
    </source>
</evidence>
<dbReference type="RefSeq" id="XP_018762446.1">
    <property type="nucleotide sequence ID" value="XM_018903343.1"/>
</dbReference>
<dbReference type="SFLD" id="SFLDS00052">
    <property type="entry name" value="Ferric_Reductase_Domain"/>
    <property type="match status" value="1"/>
</dbReference>
<dbReference type="VEuPathDB" id="FungiDB:FVEG_14005"/>
<evidence type="ECO:0000256" key="7">
    <source>
        <dbReference type="ARBA" id="ARBA00023065"/>
    </source>
</evidence>
<keyword evidence="6" id="KW-0560">Oxidoreductase</keyword>
<evidence type="ECO:0000256" key="5">
    <source>
        <dbReference type="ARBA" id="ARBA00022989"/>
    </source>
</evidence>
<feature type="transmembrane region" description="Helical" evidence="9">
    <location>
        <begin position="55"/>
        <end position="76"/>
    </location>
</feature>
<dbReference type="GO" id="GO:0006879">
    <property type="term" value="P:intracellular iron ion homeostasis"/>
    <property type="evidence" value="ECO:0007669"/>
    <property type="project" value="TreeGrafter"/>
</dbReference>
<evidence type="ECO:0000256" key="4">
    <source>
        <dbReference type="ARBA" id="ARBA00022982"/>
    </source>
</evidence>
<dbReference type="Pfam" id="PF08030">
    <property type="entry name" value="NAD_binding_6"/>
    <property type="match status" value="1"/>
</dbReference>
<feature type="domain" description="Ferric reductase NAD binding" evidence="12">
    <location>
        <begin position="467"/>
        <end position="627"/>
    </location>
</feature>
<dbReference type="AlphaFoldDB" id="A0A139YC28"/>
<dbReference type="SFLD" id="SFLDG01168">
    <property type="entry name" value="Ferric_reductase_subgroup_(FRE"/>
    <property type="match status" value="1"/>
</dbReference>
<gene>
    <name evidence="13" type="ORF">FVEG_14005</name>
</gene>
<keyword evidence="5 9" id="KW-1133">Transmembrane helix</keyword>
<evidence type="ECO:0000259" key="11">
    <source>
        <dbReference type="Pfam" id="PF08022"/>
    </source>
</evidence>
<evidence type="ECO:0000259" key="12">
    <source>
        <dbReference type="Pfam" id="PF08030"/>
    </source>
</evidence>
<reference evidence="14" key="1">
    <citation type="journal article" date="2007" name="Science">
        <title>The Fusarium graminearum genome reveals a link between localized polymorphism and pathogen specialization.</title>
        <authorList>
            <person name="Cuomo C.A."/>
            <person name="Gueldener U."/>
            <person name="Xu J.-R."/>
            <person name="Trail F."/>
            <person name="Turgeon B.G."/>
            <person name="Di Pietro A."/>
            <person name="Walton J.D."/>
            <person name="Ma L.-J."/>
            <person name="Baker S.E."/>
            <person name="Rep M."/>
            <person name="Adam G."/>
            <person name="Antoniw J."/>
            <person name="Baldwin T."/>
            <person name="Calvo S.E."/>
            <person name="Chang Y.-L."/>
            <person name="DeCaprio D."/>
            <person name="Gale L.R."/>
            <person name="Gnerre S."/>
            <person name="Goswami R.S."/>
            <person name="Hammond-Kosack K."/>
            <person name="Harris L.J."/>
            <person name="Hilburn K."/>
            <person name="Kennell J.C."/>
            <person name="Kroken S."/>
            <person name="Magnuson J.K."/>
            <person name="Mannhaupt G."/>
            <person name="Mauceli E.W."/>
            <person name="Mewes H.-W."/>
            <person name="Mitterbauer R."/>
            <person name="Muehlbauer G."/>
            <person name="Muensterkoetter M."/>
            <person name="Nelson D."/>
            <person name="O'Donnell K."/>
            <person name="Ouellet T."/>
            <person name="Qi W."/>
            <person name="Quesneville H."/>
            <person name="Roncero M.I.G."/>
            <person name="Seong K.-Y."/>
            <person name="Tetko I.V."/>
            <person name="Urban M."/>
            <person name="Waalwijk C."/>
            <person name="Ward T.J."/>
            <person name="Yao J."/>
            <person name="Birren B.W."/>
            <person name="Kistler H.C."/>
        </authorList>
    </citation>
    <scope>NUCLEOTIDE SEQUENCE [LARGE SCALE GENOMIC DNA]</scope>
    <source>
        <strain evidence="14">M3125 / FGSC 7600</strain>
    </source>
</reference>
<dbReference type="PANTHER" id="PTHR32361:SF3">
    <property type="entry name" value="REDUCTASE, PUTATIVE (AFU_ORTHOLOGUE AFUA_6G13750)-RELATED"/>
    <property type="match status" value="1"/>
</dbReference>
<dbReference type="GeneID" id="30071301"/>
<dbReference type="InterPro" id="IPR013112">
    <property type="entry name" value="FAD-bd_8"/>
</dbReference>
<dbReference type="GO" id="GO:0015677">
    <property type="term" value="P:copper ion import"/>
    <property type="evidence" value="ECO:0007669"/>
    <property type="project" value="TreeGrafter"/>
</dbReference>
<feature type="transmembrane region" description="Helical" evidence="9">
    <location>
        <begin position="185"/>
        <end position="209"/>
    </location>
</feature>
<dbReference type="EMBL" id="DS486010">
    <property type="protein sequence ID" value="KYG13762.1"/>
    <property type="molecule type" value="Genomic_DNA"/>
</dbReference>
<proteinExistence type="predicted"/>
<keyword evidence="4" id="KW-0249">Electron transport</keyword>
<evidence type="ECO:0000256" key="9">
    <source>
        <dbReference type="SAM" id="Phobius"/>
    </source>
</evidence>
<keyword evidence="7" id="KW-0406">Ion transport</keyword>
<evidence type="ECO:0000313" key="13">
    <source>
        <dbReference type="EMBL" id="KYG13762.1"/>
    </source>
</evidence>
<evidence type="ECO:0000256" key="3">
    <source>
        <dbReference type="ARBA" id="ARBA00022692"/>
    </source>
</evidence>
<dbReference type="Pfam" id="PF08022">
    <property type="entry name" value="FAD_binding_8"/>
    <property type="match status" value="1"/>
</dbReference>
<dbReference type="CDD" id="cd06186">
    <property type="entry name" value="NOX_Duox_like_FAD_NADP"/>
    <property type="match status" value="1"/>
</dbReference>
<dbReference type="Gene3D" id="3.40.50.80">
    <property type="entry name" value="Nucleotide-binding domain of ferredoxin-NADP reductase (FNR) module"/>
    <property type="match status" value="1"/>
</dbReference>
<keyword evidence="14" id="KW-1185">Reference proteome</keyword>